<gene>
    <name evidence="1" type="ORF">NV381_02735</name>
</gene>
<organism evidence="1 2">
    <name type="scientific">Paenibacillus radicis</name>
    <name type="common">ex Xue et al. 2023</name>
    <dbReference type="NCBI Taxonomy" id="2972489"/>
    <lineage>
        <taxon>Bacteria</taxon>
        <taxon>Bacillati</taxon>
        <taxon>Bacillota</taxon>
        <taxon>Bacilli</taxon>
        <taxon>Bacillales</taxon>
        <taxon>Paenibacillaceae</taxon>
        <taxon>Paenibacillus</taxon>
    </lineage>
</organism>
<keyword evidence="2" id="KW-1185">Reference proteome</keyword>
<accession>A0ABT1YA74</accession>
<reference evidence="1 2" key="1">
    <citation type="submission" date="2022-08" db="EMBL/GenBank/DDBJ databases">
        <title>Paenibacillus endoradicis sp. nov., Paenibacillus radicibacter sp. nov and Paenibacillus pararadicis sp. nov., three cold-adapted plant growth-promoting bacteria isolated from root of Larix gmelinii in Great Khingan.</title>
        <authorList>
            <person name="Xue H."/>
        </authorList>
    </citation>
    <scope>NUCLEOTIDE SEQUENCE [LARGE SCALE GENOMIC DNA]</scope>
    <source>
        <strain evidence="1 2">N5-1-1-5</strain>
    </source>
</reference>
<proteinExistence type="predicted"/>
<sequence length="106" mass="11944">MEAFEPAVLEPPPTISPDKILQKRSYFPTGIAVERTNLQKYIHFHGKRSDSAKNEKINAHLHEFNETSDISAKDCINAGFWEQAMVLSRINSNKVVCAVISALKFL</sequence>
<evidence type="ECO:0000313" key="1">
    <source>
        <dbReference type="EMBL" id="MCR8630111.1"/>
    </source>
</evidence>
<dbReference type="RefSeq" id="WP_258211734.1">
    <property type="nucleotide sequence ID" value="NZ_JANQBD010000002.1"/>
</dbReference>
<evidence type="ECO:0000313" key="2">
    <source>
        <dbReference type="Proteomes" id="UP001300012"/>
    </source>
</evidence>
<dbReference type="EMBL" id="JANQBD010000002">
    <property type="protein sequence ID" value="MCR8630111.1"/>
    <property type="molecule type" value="Genomic_DNA"/>
</dbReference>
<dbReference type="Proteomes" id="UP001300012">
    <property type="component" value="Unassembled WGS sequence"/>
</dbReference>
<protein>
    <submittedName>
        <fullName evidence="1">Uncharacterized protein</fullName>
    </submittedName>
</protein>
<comment type="caution">
    <text evidence="1">The sequence shown here is derived from an EMBL/GenBank/DDBJ whole genome shotgun (WGS) entry which is preliminary data.</text>
</comment>
<name>A0ABT1YA74_9BACL</name>